<dbReference type="AlphaFoldDB" id="A0A6H5IJ84"/>
<accession>A0A6H5IJ84</accession>
<proteinExistence type="predicted"/>
<dbReference type="EMBL" id="CADCXV010000798">
    <property type="protein sequence ID" value="CAB0035771.1"/>
    <property type="molecule type" value="Genomic_DNA"/>
</dbReference>
<gene>
    <name evidence="1" type="ORF">TBRA_LOCUS7657</name>
</gene>
<evidence type="ECO:0000313" key="1">
    <source>
        <dbReference type="EMBL" id="CAB0035771.1"/>
    </source>
</evidence>
<protein>
    <submittedName>
        <fullName evidence="1">Uncharacterized protein</fullName>
    </submittedName>
</protein>
<evidence type="ECO:0000313" key="2">
    <source>
        <dbReference type="Proteomes" id="UP000479190"/>
    </source>
</evidence>
<dbReference type="Proteomes" id="UP000479190">
    <property type="component" value="Unassembled WGS sequence"/>
</dbReference>
<name>A0A6H5IJ84_9HYME</name>
<organism evidence="1 2">
    <name type="scientific">Trichogramma brassicae</name>
    <dbReference type="NCBI Taxonomy" id="86971"/>
    <lineage>
        <taxon>Eukaryota</taxon>
        <taxon>Metazoa</taxon>
        <taxon>Ecdysozoa</taxon>
        <taxon>Arthropoda</taxon>
        <taxon>Hexapoda</taxon>
        <taxon>Insecta</taxon>
        <taxon>Pterygota</taxon>
        <taxon>Neoptera</taxon>
        <taxon>Endopterygota</taxon>
        <taxon>Hymenoptera</taxon>
        <taxon>Apocrita</taxon>
        <taxon>Proctotrupomorpha</taxon>
        <taxon>Chalcidoidea</taxon>
        <taxon>Trichogrammatidae</taxon>
        <taxon>Trichogramma</taxon>
    </lineage>
</organism>
<keyword evidence="2" id="KW-1185">Reference proteome</keyword>
<reference evidence="1 2" key="1">
    <citation type="submission" date="2020-02" db="EMBL/GenBank/DDBJ databases">
        <authorList>
            <person name="Ferguson B K."/>
        </authorList>
    </citation>
    <scope>NUCLEOTIDE SEQUENCE [LARGE SCALE GENOMIC DNA]</scope>
</reference>
<sequence length="152" mass="17214">MIYDNYRANSDLWRRRREIRFPEKQLRTVGTLVKAAAHAHTLFSIDVARESSCAKSYTHTRGKKIIIKESVSICCSTSRSSSLNPTLARSSRSVRAYMILYAVVVHAERVLENCSGGACARLCSSVFLRMYTCITHSTEAKPCNLFNPEYRV</sequence>